<dbReference type="Gene3D" id="2.60.40.10">
    <property type="entry name" value="Immunoglobulins"/>
    <property type="match status" value="1"/>
</dbReference>
<reference evidence="2 3" key="1">
    <citation type="submission" date="2016-09" db="EMBL/GenBank/DDBJ databases">
        <title>Alteromonas lipolytica, a new species isolated from sea water.</title>
        <authorList>
            <person name="Wu Y.-H."/>
            <person name="Cheng H."/>
            <person name="Xu X.-W."/>
        </authorList>
    </citation>
    <scope>NUCLEOTIDE SEQUENCE [LARGE SCALE GENOMIC DNA]</scope>
    <source>
        <strain evidence="2 3">JW12</strain>
    </source>
</reference>
<feature type="chain" id="PRO_5009213989" description="Pullulanase" evidence="1">
    <location>
        <begin position="22"/>
        <end position="146"/>
    </location>
</feature>
<evidence type="ECO:0000256" key="1">
    <source>
        <dbReference type="SAM" id="SignalP"/>
    </source>
</evidence>
<proteinExistence type="predicted"/>
<comment type="caution">
    <text evidence="2">The sequence shown here is derived from an EMBL/GenBank/DDBJ whole genome shotgun (WGS) entry which is preliminary data.</text>
</comment>
<name>A0A1E8FBJ4_9ALTE</name>
<evidence type="ECO:0000313" key="2">
    <source>
        <dbReference type="EMBL" id="OFI32873.1"/>
    </source>
</evidence>
<dbReference type="RefSeq" id="WP_070177249.1">
    <property type="nucleotide sequence ID" value="NZ_BMJR01000002.1"/>
</dbReference>
<protein>
    <recommendedName>
        <fullName evidence="4">Pullulanase</fullName>
    </recommendedName>
</protein>
<dbReference type="InterPro" id="IPR013783">
    <property type="entry name" value="Ig-like_fold"/>
</dbReference>
<feature type="signal peptide" evidence="1">
    <location>
        <begin position="1"/>
        <end position="21"/>
    </location>
</feature>
<keyword evidence="1" id="KW-0732">Signal</keyword>
<keyword evidence="3" id="KW-1185">Reference proteome</keyword>
<evidence type="ECO:0008006" key="4">
    <source>
        <dbReference type="Google" id="ProtNLM"/>
    </source>
</evidence>
<dbReference type="OrthoDB" id="6196650at2"/>
<dbReference type="Proteomes" id="UP000176037">
    <property type="component" value="Unassembled WGS sequence"/>
</dbReference>
<gene>
    <name evidence="2" type="ORF">BFC17_00940</name>
</gene>
<dbReference type="PROSITE" id="PS51257">
    <property type="entry name" value="PROKAR_LIPOPROTEIN"/>
    <property type="match status" value="1"/>
</dbReference>
<dbReference type="STRING" id="1856405.BFC17_00940"/>
<dbReference type="EMBL" id="MJIC01000015">
    <property type="protein sequence ID" value="OFI32873.1"/>
    <property type="molecule type" value="Genomic_DNA"/>
</dbReference>
<organism evidence="2 3">
    <name type="scientific">Alteromonas lipolytica</name>
    <dbReference type="NCBI Taxonomy" id="1856405"/>
    <lineage>
        <taxon>Bacteria</taxon>
        <taxon>Pseudomonadati</taxon>
        <taxon>Pseudomonadota</taxon>
        <taxon>Gammaproteobacteria</taxon>
        <taxon>Alteromonadales</taxon>
        <taxon>Alteromonadaceae</taxon>
        <taxon>Alteromonas/Salinimonas group</taxon>
        <taxon>Alteromonas</taxon>
    </lineage>
</organism>
<accession>A0A1E8FBJ4</accession>
<dbReference type="AlphaFoldDB" id="A0A1E8FBJ4"/>
<evidence type="ECO:0000313" key="3">
    <source>
        <dbReference type="Proteomes" id="UP000176037"/>
    </source>
</evidence>
<sequence length="146" mass="16684">MQKRRFALSLLLLFLSGCAQTGSFVLQQQEQPEIVFSQWYLRGVFNWWEAKPAYQLKQKNDRWYVDVELIADGQPYDFKFSNVNWTTDQTCGASYKGLAISLKQSMSMLCGANAENMRFTPPRTATYRFAVKGSPNSSLMLSITAL</sequence>